<keyword evidence="5" id="KW-0812">Transmembrane</keyword>
<evidence type="ECO:0000256" key="4">
    <source>
        <dbReference type="ARBA" id="ARBA00022452"/>
    </source>
</evidence>
<comment type="similarity">
    <text evidence="2">Belongs to the outer membrane factor (OMF) (TC 1.B.17) family.</text>
</comment>
<dbReference type="InterPro" id="IPR003423">
    <property type="entry name" value="OMP_efflux"/>
</dbReference>
<evidence type="ECO:0000256" key="2">
    <source>
        <dbReference type="ARBA" id="ARBA00007613"/>
    </source>
</evidence>
<evidence type="ECO:0000256" key="6">
    <source>
        <dbReference type="ARBA" id="ARBA00023136"/>
    </source>
</evidence>
<dbReference type="Proteomes" id="UP000295351">
    <property type="component" value="Unassembled WGS sequence"/>
</dbReference>
<name>A0A4R2CK59_SHIGR</name>
<feature type="signal peptide" evidence="9">
    <location>
        <begin position="1"/>
        <end position="26"/>
    </location>
</feature>
<dbReference type="PANTHER" id="PTHR30026">
    <property type="entry name" value="OUTER MEMBRANE PROTEIN TOLC"/>
    <property type="match status" value="1"/>
</dbReference>
<keyword evidence="6" id="KW-0472">Membrane</keyword>
<comment type="subcellular location">
    <subcellularLocation>
        <location evidence="1">Cell outer membrane</location>
    </subcellularLocation>
</comment>
<evidence type="ECO:0000256" key="3">
    <source>
        <dbReference type="ARBA" id="ARBA00022448"/>
    </source>
</evidence>
<comment type="caution">
    <text evidence="10">The sequence shown here is derived from an EMBL/GenBank/DDBJ whole genome shotgun (WGS) entry which is preliminary data.</text>
</comment>
<dbReference type="GO" id="GO:0015562">
    <property type="term" value="F:efflux transmembrane transporter activity"/>
    <property type="evidence" value="ECO:0007669"/>
    <property type="project" value="InterPro"/>
</dbReference>
<dbReference type="Pfam" id="PF02321">
    <property type="entry name" value="OEP"/>
    <property type="match status" value="2"/>
</dbReference>
<evidence type="ECO:0000256" key="5">
    <source>
        <dbReference type="ARBA" id="ARBA00022692"/>
    </source>
</evidence>
<evidence type="ECO:0000313" key="11">
    <source>
        <dbReference type="Proteomes" id="UP000295351"/>
    </source>
</evidence>
<dbReference type="RefSeq" id="WP_133035358.1">
    <property type="nucleotide sequence ID" value="NZ_BAABEI010000012.1"/>
</dbReference>
<dbReference type="GO" id="GO:0009279">
    <property type="term" value="C:cell outer membrane"/>
    <property type="evidence" value="ECO:0007669"/>
    <property type="project" value="UniProtKB-SubCell"/>
</dbReference>
<evidence type="ECO:0000256" key="7">
    <source>
        <dbReference type="ARBA" id="ARBA00023237"/>
    </source>
</evidence>
<dbReference type="EMBL" id="SLVX01000013">
    <property type="protein sequence ID" value="TCN41478.1"/>
    <property type="molecule type" value="Genomic_DNA"/>
</dbReference>
<protein>
    <submittedName>
        <fullName evidence="10">Outer membrane protein</fullName>
    </submittedName>
</protein>
<dbReference type="InterPro" id="IPR010130">
    <property type="entry name" value="T1SS_OMP_TolC"/>
</dbReference>
<evidence type="ECO:0000313" key="10">
    <source>
        <dbReference type="EMBL" id="TCN41478.1"/>
    </source>
</evidence>
<dbReference type="NCBIfam" id="TIGR01844">
    <property type="entry name" value="type_I_sec_TolC"/>
    <property type="match status" value="1"/>
</dbReference>
<dbReference type="Gene3D" id="1.20.1600.10">
    <property type="entry name" value="Outer membrane efflux proteins (OEP)"/>
    <property type="match status" value="1"/>
</dbReference>
<organism evidence="10 11">
    <name type="scientific">Shinella granuli</name>
    <dbReference type="NCBI Taxonomy" id="323621"/>
    <lineage>
        <taxon>Bacteria</taxon>
        <taxon>Pseudomonadati</taxon>
        <taxon>Pseudomonadota</taxon>
        <taxon>Alphaproteobacteria</taxon>
        <taxon>Hyphomicrobiales</taxon>
        <taxon>Rhizobiaceae</taxon>
        <taxon>Shinella</taxon>
    </lineage>
</organism>
<evidence type="ECO:0000256" key="8">
    <source>
        <dbReference type="SAM" id="Coils"/>
    </source>
</evidence>
<evidence type="ECO:0000256" key="9">
    <source>
        <dbReference type="SAM" id="SignalP"/>
    </source>
</evidence>
<sequence length="466" mass="49383">MSLLRRTALALALATAVHVLPQAALAETLAGAMAKAYENNPDLNAARAALRAIDENVTIAKSGMRPHVTGVAEAEASRTNLDVRPPRGIFGGQAGRQTDYVASSYGITISQQVFDGFQTLNRVRAAEANVLANRESLRAQEISILLAAVEAYANIARDQTIVSIRKQNIAFLREQVNAANARLNVGEGTRTDVSLAEAELASAKALLTAAVSSLKQSEAAYVQIVGEMPKGIKQPSPAKKAMPGSLDNAVATGMRENPNILAAMRGVDAAGYNVKEAEGAMLPGVSLQGSVYKSVNSEDGPADNLRGAVSARLTVPLYQGGAEYGQIRQAKERLGESQLLVDSARMEVQRTIASAHAQYEAANASIAAIRAQIEAANQALNGVIEERNVGQRTTLDVLNAQQNVLDAQEDLAAVQRNAVVASYSLLAATGSLTVRSQGLEVAEYRAEVHYEAVKDKWFGLRTVDGK</sequence>
<reference evidence="10 11" key="1">
    <citation type="submission" date="2019-03" db="EMBL/GenBank/DDBJ databases">
        <title>Genomic Encyclopedia of Type Strains, Phase IV (KMG-IV): sequencing the most valuable type-strain genomes for metagenomic binning, comparative biology and taxonomic classification.</title>
        <authorList>
            <person name="Goeker M."/>
        </authorList>
    </citation>
    <scope>NUCLEOTIDE SEQUENCE [LARGE SCALE GENOMIC DNA]</scope>
    <source>
        <strain evidence="10 11">DSM 18401</strain>
    </source>
</reference>
<evidence type="ECO:0000256" key="1">
    <source>
        <dbReference type="ARBA" id="ARBA00004442"/>
    </source>
</evidence>
<feature type="coiled-coil region" evidence="8">
    <location>
        <begin position="359"/>
        <end position="417"/>
    </location>
</feature>
<keyword evidence="4" id="KW-1134">Transmembrane beta strand</keyword>
<proteinExistence type="inferred from homology"/>
<keyword evidence="9" id="KW-0732">Signal</keyword>
<dbReference type="GO" id="GO:1990281">
    <property type="term" value="C:efflux pump complex"/>
    <property type="evidence" value="ECO:0007669"/>
    <property type="project" value="TreeGrafter"/>
</dbReference>
<dbReference type="SUPFAM" id="SSF56954">
    <property type="entry name" value="Outer membrane efflux proteins (OEP)"/>
    <property type="match status" value="1"/>
</dbReference>
<dbReference type="GO" id="GO:0015288">
    <property type="term" value="F:porin activity"/>
    <property type="evidence" value="ECO:0007669"/>
    <property type="project" value="TreeGrafter"/>
</dbReference>
<feature type="chain" id="PRO_5020457078" evidence="9">
    <location>
        <begin position="27"/>
        <end position="466"/>
    </location>
</feature>
<dbReference type="PANTHER" id="PTHR30026:SF22">
    <property type="entry name" value="OUTER MEMBRANE EFFLUX PROTEIN"/>
    <property type="match status" value="1"/>
</dbReference>
<keyword evidence="7" id="KW-0998">Cell outer membrane</keyword>
<accession>A0A4R2CK59</accession>
<keyword evidence="11" id="KW-1185">Reference proteome</keyword>
<keyword evidence="8" id="KW-0175">Coiled coil</keyword>
<dbReference type="InterPro" id="IPR051906">
    <property type="entry name" value="TolC-like"/>
</dbReference>
<dbReference type="AlphaFoldDB" id="A0A4R2CK59"/>
<keyword evidence="3" id="KW-0813">Transport</keyword>
<gene>
    <name evidence="10" type="ORF">EV665_11366</name>
</gene>